<reference evidence="1" key="1">
    <citation type="submission" date="2020-11" db="EMBL/GenBank/DDBJ databases">
        <authorList>
            <consortium name="DOE Joint Genome Institute"/>
            <person name="Ahrendt S."/>
            <person name="Riley R."/>
            <person name="Andreopoulos W."/>
            <person name="Labutti K."/>
            <person name="Pangilinan J."/>
            <person name="Ruiz-Duenas F.J."/>
            <person name="Barrasa J.M."/>
            <person name="Sanchez-Garcia M."/>
            <person name="Camarero S."/>
            <person name="Miyauchi S."/>
            <person name="Serrano A."/>
            <person name="Linde D."/>
            <person name="Babiker R."/>
            <person name="Drula E."/>
            <person name="Ayuso-Fernandez I."/>
            <person name="Pacheco R."/>
            <person name="Padilla G."/>
            <person name="Ferreira P."/>
            <person name="Barriuso J."/>
            <person name="Kellner H."/>
            <person name="Castanera R."/>
            <person name="Alfaro M."/>
            <person name="Ramirez L."/>
            <person name="Pisabarro A.G."/>
            <person name="Kuo A."/>
            <person name="Tritt A."/>
            <person name="Lipzen A."/>
            <person name="He G."/>
            <person name="Yan M."/>
            <person name="Ng V."/>
            <person name="Cullen D."/>
            <person name="Martin F."/>
            <person name="Rosso M.-N."/>
            <person name="Henrissat B."/>
            <person name="Hibbett D."/>
            <person name="Martinez A.T."/>
            <person name="Grigoriev I.V."/>
        </authorList>
    </citation>
    <scope>NUCLEOTIDE SEQUENCE</scope>
    <source>
        <strain evidence="1">CBS 506.95</strain>
    </source>
</reference>
<evidence type="ECO:0000313" key="1">
    <source>
        <dbReference type="EMBL" id="KAF9530113.1"/>
    </source>
</evidence>
<evidence type="ECO:0000313" key="2">
    <source>
        <dbReference type="Proteomes" id="UP000807306"/>
    </source>
</evidence>
<dbReference type="AlphaFoldDB" id="A0A9P6EJN5"/>
<accession>A0A9P6EJN5</accession>
<comment type="caution">
    <text evidence="1">The sequence shown here is derived from an EMBL/GenBank/DDBJ whole genome shotgun (WGS) entry which is preliminary data.</text>
</comment>
<dbReference type="OrthoDB" id="9991317at2759"/>
<dbReference type="Proteomes" id="UP000807306">
    <property type="component" value="Unassembled WGS sequence"/>
</dbReference>
<organism evidence="1 2">
    <name type="scientific">Crepidotus variabilis</name>
    <dbReference type="NCBI Taxonomy" id="179855"/>
    <lineage>
        <taxon>Eukaryota</taxon>
        <taxon>Fungi</taxon>
        <taxon>Dikarya</taxon>
        <taxon>Basidiomycota</taxon>
        <taxon>Agaricomycotina</taxon>
        <taxon>Agaricomycetes</taxon>
        <taxon>Agaricomycetidae</taxon>
        <taxon>Agaricales</taxon>
        <taxon>Agaricineae</taxon>
        <taxon>Crepidotaceae</taxon>
        <taxon>Crepidotus</taxon>
    </lineage>
</organism>
<dbReference type="EMBL" id="MU157842">
    <property type="protein sequence ID" value="KAF9530113.1"/>
    <property type="molecule type" value="Genomic_DNA"/>
</dbReference>
<sequence length="451" mass="49598">MAASSRSRVASLGCGLDFFETLTPERVLFDITIECSSEDAGSPALHGLKMTVQTIENRHTTLRIADVTTEAVAFASIVGCAETALEWFEQGRCLVWTQVTQLRTPVDLLQLQSPGLAARFSSISRRLEAIASRPVSSQQLANATIAQRISIEDKARTHIELAQEDGSIIVLNIQHGAFKDKGTSQTLALIRGLDEPLIIPLEFGHVKAGSQNRLQSLLASDNLRLRDSRAGRLARLEAKSQVLCDILRELWTGVVWPVLQGIGYSSPPQNRNRIRWCASGPLTFLPLHAAGIYGSGSEYSRACVPDFVVSSYTPTVTNLLEKLENESRLKRQKTEVLLLSQPNALPHSPIPGTVKETRTVLKRLQENNIEGVLLEDREVKVVSFYPSTPLYYLLSLSLFIAFEELSYPAPSLFEQPTILPIVQGDSLRGGSQIALAVHVSHLVWILGSSEE</sequence>
<proteinExistence type="predicted"/>
<protein>
    <submittedName>
        <fullName evidence="1">Uncharacterized protein</fullName>
    </submittedName>
</protein>
<keyword evidence="2" id="KW-1185">Reference proteome</keyword>
<name>A0A9P6EJN5_9AGAR</name>
<gene>
    <name evidence="1" type="ORF">CPB83DRAFT_893035</name>
</gene>